<dbReference type="PANTHER" id="PTHR10067">
    <property type="entry name" value="PHOSPHATIDYLSERINE DECARBOXYLASE"/>
    <property type="match status" value="1"/>
</dbReference>
<sequence length="427" mass="48493">MKYFIYDYTPPVFSRSFKSINLTLQRLAADIGTMLKRRAGVLGVLESQANLLHRRARGTFIIATRHNTRNTTNEREKKRKGEKTAADMGIIGAFHAVADYLLSWVKLIQNREVGWLTINRKTGEYMREQQPLFKKLKLLLLFNPFMTWVDTTHAMRLYMHNSAIEEGKKEATPASRARIKQFVDTYHIKMNDFEPSDINAYSTFEDFFVRHHKPGSRPIHEPDDTRAAVVVADSRVVVYEAVTESKKIWIKGENFSITNLVMDNNIGPQFGDGPVASFRLSPQDYHRYHSPVSGRIKMFRSMPGDYYEVDPIAVRSGVDILTRNARDYVVIDTDDFGEVLFVAIGASQVGTVEINDKWQKPGAEIKKGDELGIFQFGGSSIIVAFQKGRIQFDEDLIKPSKNSVAVDVEVGMSLGRAVPKEESHHDL</sequence>
<evidence type="ECO:0000256" key="1">
    <source>
        <dbReference type="ARBA" id="ARBA00001928"/>
    </source>
</evidence>
<dbReference type="PANTHER" id="PTHR10067:SF11">
    <property type="entry name" value="PHOSPHATIDYLSERINE DECARBOXYLASE"/>
    <property type="match status" value="1"/>
</dbReference>
<dbReference type="InterPro" id="IPR003817">
    <property type="entry name" value="PS_Dcarbxylase"/>
</dbReference>
<evidence type="ECO:0000256" key="10">
    <source>
        <dbReference type="ARBA" id="ARBA00023317"/>
    </source>
</evidence>
<dbReference type="Pfam" id="PF02666">
    <property type="entry name" value="PS_Dcarbxylase"/>
    <property type="match status" value="1"/>
</dbReference>
<evidence type="ECO:0000313" key="12">
    <source>
        <dbReference type="EMBL" id="CRG84109.1"/>
    </source>
</evidence>
<dbReference type="AlphaFoldDB" id="A0A0U1LMR7"/>
<comment type="pathway">
    <text evidence="11">Phospholipid metabolism; phosphatidylethanolamine biosynthesis.</text>
</comment>
<keyword evidence="4" id="KW-0444">Lipid biosynthesis</keyword>
<keyword evidence="8" id="KW-0456">Lyase</keyword>
<reference evidence="12 13" key="1">
    <citation type="submission" date="2015-04" db="EMBL/GenBank/DDBJ databases">
        <authorList>
            <person name="Syromyatnikov M.Y."/>
            <person name="Popov V.N."/>
        </authorList>
    </citation>
    <scope>NUCLEOTIDE SEQUENCE [LARGE SCALE GENOMIC DNA]</scope>
    <source>
        <strain evidence="12">WF-38-12</strain>
    </source>
</reference>
<keyword evidence="7" id="KW-0594">Phospholipid biosynthesis</keyword>
<dbReference type="EC" id="4.1.1.65" evidence="3"/>
<proteinExistence type="predicted"/>
<name>A0A0U1LMR7_TALIS</name>
<dbReference type="STRING" id="28573.A0A0U1LMR7"/>
<evidence type="ECO:0000256" key="7">
    <source>
        <dbReference type="ARBA" id="ARBA00023209"/>
    </source>
</evidence>
<dbReference type="Proteomes" id="UP000054383">
    <property type="component" value="Unassembled WGS sequence"/>
</dbReference>
<keyword evidence="9" id="KW-1208">Phospholipid metabolism</keyword>
<comment type="pathway">
    <text evidence="2">Lipid metabolism.</text>
</comment>
<dbReference type="UniPathway" id="UPA00558"/>
<dbReference type="NCBIfam" id="TIGR00163">
    <property type="entry name" value="PS_decarb"/>
    <property type="match status" value="1"/>
</dbReference>
<organism evidence="12 13">
    <name type="scientific">Talaromyces islandicus</name>
    <name type="common">Penicillium islandicum</name>
    <dbReference type="NCBI Taxonomy" id="28573"/>
    <lineage>
        <taxon>Eukaryota</taxon>
        <taxon>Fungi</taxon>
        <taxon>Dikarya</taxon>
        <taxon>Ascomycota</taxon>
        <taxon>Pezizomycotina</taxon>
        <taxon>Eurotiomycetes</taxon>
        <taxon>Eurotiomycetidae</taxon>
        <taxon>Eurotiales</taxon>
        <taxon>Trichocomaceae</taxon>
        <taxon>Talaromyces</taxon>
        <taxon>Talaromyces sect. Islandici</taxon>
    </lineage>
</organism>
<evidence type="ECO:0000256" key="8">
    <source>
        <dbReference type="ARBA" id="ARBA00023239"/>
    </source>
</evidence>
<keyword evidence="13" id="KW-1185">Reference proteome</keyword>
<evidence type="ECO:0000256" key="3">
    <source>
        <dbReference type="ARBA" id="ARBA00012243"/>
    </source>
</evidence>
<dbReference type="EMBL" id="CVMT01000001">
    <property type="protein sequence ID" value="CRG84109.1"/>
    <property type="molecule type" value="Genomic_DNA"/>
</dbReference>
<keyword evidence="6" id="KW-0443">Lipid metabolism</keyword>
<accession>A0A0U1LMR7</accession>
<dbReference type="GO" id="GO:0004609">
    <property type="term" value="F:phosphatidylserine decarboxylase activity"/>
    <property type="evidence" value="ECO:0007669"/>
    <property type="project" value="UniProtKB-EC"/>
</dbReference>
<evidence type="ECO:0000256" key="2">
    <source>
        <dbReference type="ARBA" id="ARBA00005189"/>
    </source>
</evidence>
<evidence type="ECO:0000256" key="5">
    <source>
        <dbReference type="ARBA" id="ARBA00022793"/>
    </source>
</evidence>
<dbReference type="OMA" id="KREWSIF"/>
<comment type="cofactor">
    <cofactor evidence="1">
        <name>pyruvate</name>
        <dbReference type="ChEBI" id="CHEBI:15361"/>
    </cofactor>
</comment>
<evidence type="ECO:0000256" key="11">
    <source>
        <dbReference type="ARBA" id="ARBA00024326"/>
    </source>
</evidence>
<gene>
    <name evidence="12" type="primary">PSD2</name>
    <name evidence="12" type="ORF">PISL3812_01440</name>
</gene>
<keyword evidence="10" id="KW-0670">Pyruvate</keyword>
<protein>
    <recommendedName>
        <fullName evidence="3">phosphatidylserine decarboxylase</fullName>
        <ecNumber evidence="3">4.1.1.65</ecNumber>
    </recommendedName>
</protein>
<evidence type="ECO:0000256" key="4">
    <source>
        <dbReference type="ARBA" id="ARBA00022516"/>
    </source>
</evidence>
<dbReference type="InterPro" id="IPR033177">
    <property type="entry name" value="PSD-B"/>
</dbReference>
<evidence type="ECO:0000256" key="6">
    <source>
        <dbReference type="ARBA" id="ARBA00023098"/>
    </source>
</evidence>
<evidence type="ECO:0000313" key="13">
    <source>
        <dbReference type="Proteomes" id="UP000054383"/>
    </source>
</evidence>
<dbReference type="GO" id="GO:0006646">
    <property type="term" value="P:phosphatidylethanolamine biosynthetic process"/>
    <property type="evidence" value="ECO:0007669"/>
    <property type="project" value="UniProtKB-UniPathway"/>
</dbReference>
<dbReference type="OrthoDB" id="5973539at2759"/>
<keyword evidence="5" id="KW-0210">Decarboxylase</keyword>
<evidence type="ECO:0000256" key="9">
    <source>
        <dbReference type="ARBA" id="ARBA00023264"/>
    </source>
</evidence>